<keyword evidence="2" id="KW-1133">Transmembrane helix</keyword>
<feature type="transmembrane region" description="Helical" evidence="2">
    <location>
        <begin position="73"/>
        <end position="96"/>
    </location>
</feature>
<keyword evidence="2" id="KW-0472">Membrane</keyword>
<dbReference type="AlphaFoldDB" id="A0A3E0U0K5"/>
<accession>A0A3E0U0K5</accession>
<evidence type="ECO:0000256" key="2">
    <source>
        <dbReference type="SAM" id="Phobius"/>
    </source>
</evidence>
<evidence type="ECO:0000313" key="4">
    <source>
        <dbReference type="Proteomes" id="UP000256899"/>
    </source>
</evidence>
<comment type="caution">
    <text evidence="3">The sequence shown here is derived from an EMBL/GenBank/DDBJ whole genome shotgun (WGS) entry which is preliminary data.</text>
</comment>
<organism evidence="3 4">
    <name type="scientific">Thalassotalea euphylliae</name>
    <dbReference type="NCBI Taxonomy" id="1655234"/>
    <lineage>
        <taxon>Bacteria</taxon>
        <taxon>Pseudomonadati</taxon>
        <taxon>Pseudomonadota</taxon>
        <taxon>Gammaproteobacteria</taxon>
        <taxon>Alteromonadales</taxon>
        <taxon>Colwelliaceae</taxon>
        <taxon>Thalassotalea</taxon>
    </lineage>
</organism>
<keyword evidence="4" id="KW-1185">Reference proteome</keyword>
<proteinExistence type="predicted"/>
<gene>
    <name evidence="3" type="ORF">DXX94_04990</name>
</gene>
<sequence length="130" mass="14187">MGKDISMHLIAVGFAMDKDISMHLITVGFVFFFKITTLLVGYLICRLGYDLLIKGVSGEFKFKGKLKGAKADLVSASPGVFFVFLGVVLLSVAVFVDKPFETHYGSNSSSGGGKNKNLIYPELPEKQDEE</sequence>
<reference evidence="4" key="1">
    <citation type="submission" date="2018-08" db="EMBL/GenBank/DDBJ databases">
        <title>Thalassotalea euphylliae genome.</title>
        <authorList>
            <person name="Summers S."/>
            <person name="Rice S.A."/>
            <person name="Freckelton M.L."/>
            <person name="Nedved B.T."/>
            <person name="Hadfield M.G."/>
        </authorList>
    </citation>
    <scope>NUCLEOTIDE SEQUENCE [LARGE SCALE GENOMIC DNA]</scope>
    <source>
        <strain evidence="4">H3</strain>
    </source>
</reference>
<name>A0A3E0U0K5_9GAMM</name>
<feature type="transmembrane region" description="Helical" evidence="2">
    <location>
        <begin position="20"/>
        <end position="44"/>
    </location>
</feature>
<evidence type="ECO:0000313" key="3">
    <source>
        <dbReference type="EMBL" id="REL30107.1"/>
    </source>
</evidence>
<keyword evidence="2" id="KW-0812">Transmembrane</keyword>
<dbReference type="Proteomes" id="UP000256899">
    <property type="component" value="Unassembled WGS sequence"/>
</dbReference>
<dbReference type="EMBL" id="QUOT01000001">
    <property type="protein sequence ID" value="REL30107.1"/>
    <property type="molecule type" value="Genomic_DNA"/>
</dbReference>
<evidence type="ECO:0000256" key="1">
    <source>
        <dbReference type="SAM" id="MobiDB-lite"/>
    </source>
</evidence>
<protein>
    <submittedName>
        <fullName evidence="3">Uncharacterized protein</fullName>
    </submittedName>
</protein>
<dbReference type="RefSeq" id="WP_116014255.1">
    <property type="nucleotide sequence ID" value="NZ_QUOT01000001.1"/>
</dbReference>
<feature type="region of interest" description="Disordered" evidence="1">
    <location>
        <begin position="103"/>
        <end position="130"/>
    </location>
</feature>